<dbReference type="RefSeq" id="WP_204956678.1">
    <property type="nucleotide sequence ID" value="NZ_JAFEUO010000001.1"/>
</dbReference>
<sequence>MSRPDADDEASTPTMTRPTVLVSDADWRPSGIDELEPAAWRALYHEGNTAVVAGPGAGKSEFLAQKAAYLLQTGRCPWPQRILAISFKRDAAANLRRRVAARVPEHADRFVSMTFDAFTKGLVDRFASALPDSWRMPHGYEISYASERQVEAFLSDIIPSAPGSIRLQVAQLHASRFIADTVGSWELPVTVPAAGPDDAAAYAALQWWRLRSFGRGPARVDFVMLNRLAELLVRCVPKLRQALRITYPYVFVDEFQDTTSAQFSFLVSVFAGGPTATAVGDSKQRIMGWAGALPKALERFAEAFDATTYPLTWNFRSTKALVDVQHVIATRLDPNAVPVMAKADDDIDGNPAEVWTFSSLDREAAVIADWIAGDIAASGRAPADFALLARQKIADFESRFRAQLSRHGINVRNDDALVATMRLQDLLKHEITRLLLGLLRLADQPRGLPKVWHEVLATLTRIHGAEGDNIVQRRIGDDLSTSIVGLRAWLRAHPPERTAGDDVASFLLGLLDMAALRRYVKSATPGEQLHLVTDAFQARLATVISASAKWTDVADQFECSDAVVLLTAHRAKGLEYHTVFFLGLDDQQWWAHDRDPIESTSTFFVGLSRAAQRIIFTTTSPYARHGRIAEFFAMLDDAGVPEINRNWDPGMESLESMTEISATPFRRLRQSGRRA</sequence>
<dbReference type="Gene3D" id="3.40.50.300">
    <property type="entry name" value="P-loop containing nucleotide triphosphate hydrolases"/>
    <property type="match status" value="4"/>
</dbReference>
<keyword evidence="5" id="KW-0413">Isomerase</keyword>
<dbReference type="Pfam" id="PF13361">
    <property type="entry name" value="UvrD_C"/>
    <property type="match status" value="1"/>
</dbReference>
<evidence type="ECO:0000313" key="13">
    <source>
        <dbReference type="Proteomes" id="UP000809587"/>
    </source>
</evidence>
<evidence type="ECO:0000259" key="11">
    <source>
        <dbReference type="PROSITE" id="PS51217"/>
    </source>
</evidence>
<dbReference type="InterPro" id="IPR014016">
    <property type="entry name" value="UvrD-like_ATP-bd"/>
</dbReference>
<dbReference type="InterPro" id="IPR027417">
    <property type="entry name" value="P-loop_NTPase"/>
</dbReference>
<evidence type="ECO:0000256" key="4">
    <source>
        <dbReference type="ARBA" id="ARBA00022840"/>
    </source>
</evidence>
<name>A0ABS2J4Q9_9ACTN</name>
<dbReference type="GO" id="GO:0004386">
    <property type="term" value="F:helicase activity"/>
    <property type="evidence" value="ECO:0007669"/>
    <property type="project" value="UniProtKB-KW"/>
</dbReference>
<evidence type="ECO:0000313" key="12">
    <source>
        <dbReference type="EMBL" id="MBM7081324.1"/>
    </source>
</evidence>
<dbReference type="PANTHER" id="PTHR11070">
    <property type="entry name" value="UVRD / RECB / PCRA DNA HELICASE FAMILY MEMBER"/>
    <property type="match status" value="1"/>
</dbReference>
<keyword evidence="2 9" id="KW-0378">Hydrolase</keyword>
<keyword evidence="3 9" id="KW-0347">Helicase</keyword>
<evidence type="ECO:0000256" key="7">
    <source>
        <dbReference type="ARBA" id="ARBA00034808"/>
    </source>
</evidence>
<dbReference type="CDD" id="cd17932">
    <property type="entry name" value="DEXQc_UvrD"/>
    <property type="match status" value="1"/>
</dbReference>
<comment type="catalytic activity">
    <reaction evidence="6">
        <text>Couples ATP hydrolysis with the unwinding of duplex DNA by translocating in the 3'-5' direction.</text>
        <dbReference type="EC" id="5.6.2.4"/>
    </reaction>
</comment>
<comment type="caution">
    <text evidence="12">The sequence shown here is derived from an EMBL/GenBank/DDBJ whole genome shotgun (WGS) entry which is preliminary data.</text>
</comment>
<proteinExistence type="predicted"/>
<evidence type="ECO:0000259" key="10">
    <source>
        <dbReference type="PROSITE" id="PS51198"/>
    </source>
</evidence>
<dbReference type="Pfam" id="PF00580">
    <property type="entry name" value="UvrD-helicase"/>
    <property type="match status" value="1"/>
</dbReference>
<dbReference type="InterPro" id="IPR014017">
    <property type="entry name" value="DNA_helicase_UvrD-like_C"/>
</dbReference>
<keyword evidence="1 9" id="KW-0547">Nucleotide-binding</keyword>
<dbReference type="EC" id="5.6.2.4" evidence="7"/>
<evidence type="ECO:0000256" key="3">
    <source>
        <dbReference type="ARBA" id="ARBA00022806"/>
    </source>
</evidence>
<comment type="catalytic activity">
    <reaction evidence="8">
        <text>ATP + H2O = ADP + phosphate + H(+)</text>
        <dbReference type="Rhea" id="RHEA:13065"/>
        <dbReference type="ChEBI" id="CHEBI:15377"/>
        <dbReference type="ChEBI" id="CHEBI:15378"/>
        <dbReference type="ChEBI" id="CHEBI:30616"/>
        <dbReference type="ChEBI" id="CHEBI:43474"/>
        <dbReference type="ChEBI" id="CHEBI:456216"/>
        <dbReference type="EC" id="5.6.2.4"/>
    </reaction>
</comment>
<dbReference type="PANTHER" id="PTHR11070:SF2">
    <property type="entry name" value="ATP-DEPENDENT DNA HELICASE SRS2"/>
    <property type="match status" value="1"/>
</dbReference>
<gene>
    <name evidence="12" type="ORF">JQN84_02025</name>
</gene>
<keyword evidence="4 9" id="KW-0067">ATP-binding</keyword>
<evidence type="ECO:0000256" key="9">
    <source>
        <dbReference type="PROSITE-ProRule" id="PRU00560"/>
    </source>
</evidence>
<dbReference type="EMBL" id="JAFEUO010000001">
    <property type="protein sequence ID" value="MBM7081324.1"/>
    <property type="molecule type" value="Genomic_DNA"/>
</dbReference>
<feature type="domain" description="UvrD-like helicase ATP-binding" evidence="10">
    <location>
        <begin position="32"/>
        <end position="318"/>
    </location>
</feature>
<evidence type="ECO:0000256" key="2">
    <source>
        <dbReference type="ARBA" id="ARBA00022801"/>
    </source>
</evidence>
<evidence type="ECO:0000256" key="1">
    <source>
        <dbReference type="ARBA" id="ARBA00022741"/>
    </source>
</evidence>
<feature type="domain" description="UvrD-like helicase C-terminal" evidence="11">
    <location>
        <begin position="323"/>
        <end position="573"/>
    </location>
</feature>
<keyword evidence="13" id="KW-1185">Reference proteome</keyword>
<reference evidence="12 13" key="1">
    <citation type="submission" date="2021-02" db="EMBL/GenBank/DDBJ databases">
        <authorList>
            <person name="Lee D.-H."/>
        </authorList>
    </citation>
    <scope>NUCLEOTIDE SEQUENCE [LARGE SCALE GENOMIC DNA]</scope>
    <source>
        <strain evidence="12 13">MMS20-R2-29</strain>
    </source>
</reference>
<feature type="binding site" evidence="9">
    <location>
        <begin position="53"/>
        <end position="60"/>
    </location>
    <ligand>
        <name>ATP</name>
        <dbReference type="ChEBI" id="CHEBI:30616"/>
    </ligand>
</feature>
<dbReference type="PROSITE" id="PS51217">
    <property type="entry name" value="UVRD_HELICASE_CTER"/>
    <property type="match status" value="1"/>
</dbReference>
<evidence type="ECO:0000256" key="6">
    <source>
        <dbReference type="ARBA" id="ARBA00034617"/>
    </source>
</evidence>
<evidence type="ECO:0000256" key="5">
    <source>
        <dbReference type="ARBA" id="ARBA00023235"/>
    </source>
</evidence>
<dbReference type="SUPFAM" id="SSF52540">
    <property type="entry name" value="P-loop containing nucleoside triphosphate hydrolases"/>
    <property type="match status" value="1"/>
</dbReference>
<protein>
    <recommendedName>
        <fullName evidence="7">DNA 3'-5' helicase</fullName>
        <ecNumber evidence="7">5.6.2.4</ecNumber>
    </recommendedName>
</protein>
<accession>A0ABS2J4Q9</accession>
<dbReference type="Proteomes" id="UP000809587">
    <property type="component" value="Unassembled WGS sequence"/>
</dbReference>
<organism evidence="12 13">
    <name type="scientific">Micromonospora humidisoli</name>
    <dbReference type="NCBI Taxonomy" id="2807622"/>
    <lineage>
        <taxon>Bacteria</taxon>
        <taxon>Bacillati</taxon>
        <taxon>Actinomycetota</taxon>
        <taxon>Actinomycetes</taxon>
        <taxon>Micromonosporales</taxon>
        <taxon>Micromonosporaceae</taxon>
        <taxon>Micromonospora</taxon>
    </lineage>
</organism>
<dbReference type="InterPro" id="IPR000212">
    <property type="entry name" value="DNA_helicase_UvrD/REP"/>
</dbReference>
<evidence type="ECO:0000256" key="8">
    <source>
        <dbReference type="ARBA" id="ARBA00048988"/>
    </source>
</evidence>
<dbReference type="PROSITE" id="PS51198">
    <property type="entry name" value="UVRD_HELICASE_ATP_BIND"/>
    <property type="match status" value="1"/>
</dbReference>